<name>A0ABD3D120_9LAMI</name>
<evidence type="ECO:0000313" key="3">
    <source>
        <dbReference type="Proteomes" id="UP001632038"/>
    </source>
</evidence>
<keyword evidence="3" id="KW-1185">Reference proteome</keyword>
<gene>
    <name evidence="2" type="ORF">CASFOL_020235</name>
</gene>
<accession>A0ABD3D120</accession>
<comment type="caution">
    <text evidence="2">The sequence shown here is derived from an EMBL/GenBank/DDBJ whole genome shotgun (WGS) entry which is preliminary data.</text>
</comment>
<reference evidence="3" key="1">
    <citation type="journal article" date="2024" name="IScience">
        <title>Strigolactones Initiate the Formation of Haustorium-like Structures in Castilleja.</title>
        <authorList>
            <person name="Buerger M."/>
            <person name="Peterson D."/>
            <person name="Chory J."/>
        </authorList>
    </citation>
    <scope>NUCLEOTIDE SEQUENCE [LARGE SCALE GENOMIC DNA]</scope>
</reference>
<evidence type="ECO:0000313" key="2">
    <source>
        <dbReference type="EMBL" id="KAL3635688.1"/>
    </source>
</evidence>
<proteinExistence type="predicted"/>
<sequence>MLQEAVDGEYSGGDGNFLGIKEEIGQEPVLTEATSGADADDLTGDDFYAV</sequence>
<organism evidence="2 3">
    <name type="scientific">Castilleja foliolosa</name>
    <dbReference type="NCBI Taxonomy" id="1961234"/>
    <lineage>
        <taxon>Eukaryota</taxon>
        <taxon>Viridiplantae</taxon>
        <taxon>Streptophyta</taxon>
        <taxon>Embryophyta</taxon>
        <taxon>Tracheophyta</taxon>
        <taxon>Spermatophyta</taxon>
        <taxon>Magnoliopsida</taxon>
        <taxon>eudicotyledons</taxon>
        <taxon>Gunneridae</taxon>
        <taxon>Pentapetalae</taxon>
        <taxon>asterids</taxon>
        <taxon>lamiids</taxon>
        <taxon>Lamiales</taxon>
        <taxon>Orobanchaceae</taxon>
        <taxon>Pedicularideae</taxon>
        <taxon>Castillejinae</taxon>
        <taxon>Castilleja</taxon>
    </lineage>
</organism>
<feature type="region of interest" description="Disordered" evidence="1">
    <location>
        <begin position="29"/>
        <end position="50"/>
    </location>
</feature>
<dbReference type="Proteomes" id="UP001632038">
    <property type="component" value="Unassembled WGS sequence"/>
</dbReference>
<evidence type="ECO:0000256" key="1">
    <source>
        <dbReference type="SAM" id="MobiDB-lite"/>
    </source>
</evidence>
<dbReference type="EMBL" id="JAVIJP010000027">
    <property type="protein sequence ID" value="KAL3635688.1"/>
    <property type="molecule type" value="Genomic_DNA"/>
</dbReference>
<protein>
    <submittedName>
        <fullName evidence="2">Uncharacterized protein</fullName>
    </submittedName>
</protein>
<dbReference type="AlphaFoldDB" id="A0ABD3D120"/>